<name>A0A6H5IQ15_9HYME</name>
<dbReference type="Proteomes" id="UP000479190">
    <property type="component" value="Unassembled WGS sequence"/>
</dbReference>
<keyword evidence="3" id="KW-1185">Reference proteome</keyword>
<gene>
    <name evidence="2" type="ORF">TBRA_LOCUS11363</name>
</gene>
<protein>
    <submittedName>
        <fullName evidence="2">Uncharacterized protein</fullName>
    </submittedName>
</protein>
<evidence type="ECO:0000256" key="1">
    <source>
        <dbReference type="SAM" id="Phobius"/>
    </source>
</evidence>
<keyword evidence="1" id="KW-1133">Transmembrane helix</keyword>
<sequence>LKGCFLRRKYKAPSSSCRVNFHDAAVAATATTTAAMTMDFRADKLYHLRLQYYGRASVRKNRVASRDTRKLALASPRSLSASCRVQRPQRDALRALYIRMYIRIARAAILLLSTLCCLHLVIAVAAAERAKSIRLTVKTAEAQHFAHHRIITEEERERERETLTIFPAKSAMCIPSLLYAPPHVRRIFVYQSNNEK</sequence>
<keyword evidence="1" id="KW-0472">Membrane</keyword>
<evidence type="ECO:0000313" key="2">
    <source>
        <dbReference type="EMBL" id="CAB0039624.1"/>
    </source>
</evidence>
<reference evidence="2 3" key="1">
    <citation type="submission" date="2020-02" db="EMBL/GenBank/DDBJ databases">
        <authorList>
            <person name="Ferguson B K."/>
        </authorList>
    </citation>
    <scope>NUCLEOTIDE SEQUENCE [LARGE SCALE GENOMIC DNA]</scope>
</reference>
<dbReference type="AlphaFoldDB" id="A0A6H5IQ15"/>
<feature type="transmembrane region" description="Helical" evidence="1">
    <location>
        <begin position="104"/>
        <end position="127"/>
    </location>
</feature>
<proteinExistence type="predicted"/>
<organism evidence="2 3">
    <name type="scientific">Trichogramma brassicae</name>
    <dbReference type="NCBI Taxonomy" id="86971"/>
    <lineage>
        <taxon>Eukaryota</taxon>
        <taxon>Metazoa</taxon>
        <taxon>Ecdysozoa</taxon>
        <taxon>Arthropoda</taxon>
        <taxon>Hexapoda</taxon>
        <taxon>Insecta</taxon>
        <taxon>Pterygota</taxon>
        <taxon>Neoptera</taxon>
        <taxon>Endopterygota</taxon>
        <taxon>Hymenoptera</taxon>
        <taxon>Apocrita</taxon>
        <taxon>Proctotrupomorpha</taxon>
        <taxon>Chalcidoidea</taxon>
        <taxon>Trichogrammatidae</taxon>
        <taxon>Trichogramma</taxon>
    </lineage>
</organism>
<accession>A0A6H5IQ15</accession>
<keyword evidence="1" id="KW-0812">Transmembrane</keyword>
<evidence type="ECO:0000313" key="3">
    <source>
        <dbReference type="Proteomes" id="UP000479190"/>
    </source>
</evidence>
<feature type="non-terminal residue" evidence="2">
    <location>
        <position position="1"/>
    </location>
</feature>
<dbReference type="EMBL" id="CADCXV010000972">
    <property type="protein sequence ID" value="CAB0039624.1"/>
    <property type="molecule type" value="Genomic_DNA"/>
</dbReference>